<dbReference type="HOGENOM" id="CLU_431192_0_0_1"/>
<dbReference type="PANTHER" id="PTHR46068">
    <property type="entry name" value="PROTEIN CBG27172"/>
    <property type="match status" value="1"/>
</dbReference>
<dbReference type="Proteomes" id="UP000005238">
    <property type="component" value="Unassembled WGS sequence"/>
</dbReference>
<feature type="region of interest" description="Disordered" evidence="1">
    <location>
        <begin position="374"/>
        <end position="441"/>
    </location>
</feature>
<feature type="compositionally biased region" description="Low complexity" evidence="1">
    <location>
        <begin position="168"/>
        <end position="186"/>
    </location>
</feature>
<dbReference type="SUPFAM" id="SSF46689">
    <property type="entry name" value="Homeodomain-like"/>
    <property type="match status" value="2"/>
</dbReference>
<name>H3GQF5_PHYRM</name>
<proteinExistence type="predicted"/>
<evidence type="ECO:0000313" key="3">
    <source>
        <dbReference type="EnsemblProtists" id="Phyra79021"/>
    </source>
</evidence>
<protein>
    <recommendedName>
        <fullName evidence="2">Sleeping Beauty transposase HTH domain-containing protein</fullName>
    </recommendedName>
</protein>
<feature type="compositionally biased region" description="Polar residues" evidence="1">
    <location>
        <begin position="1"/>
        <end position="17"/>
    </location>
</feature>
<dbReference type="EMBL" id="DS566033">
    <property type="status" value="NOT_ANNOTATED_CDS"/>
    <property type="molecule type" value="Genomic_DNA"/>
</dbReference>
<evidence type="ECO:0000256" key="1">
    <source>
        <dbReference type="SAM" id="MobiDB-lite"/>
    </source>
</evidence>
<evidence type="ECO:0000313" key="4">
    <source>
        <dbReference type="Proteomes" id="UP000005238"/>
    </source>
</evidence>
<feature type="compositionally biased region" description="Low complexity" evidence="1">
    <location>
        <begin position="378"/>
        <end position="388"/>
    </location>
</feature>
<dbReference type="PANTHER" id="PTHR46068:SF1">
    <property type="entry name" value="TRANSPOSASE IS30-LIKE HTH DOMAIN-CONTAINING PROTEIN"/>
    <property type="match status" value="1"/>
</dbReference>
<feature type="region of interest" description="Disordered" evidence="1">
    <location>
        <begin position="304"/>
        <end position="341"/>
    </location>
</feature>
<dbReference type="OMA" id="HTKQRIQ"/>
<dbReference type="InterPro" id="IPR009057">
    <property type="entry name" value="Homeodomain-like_sf"/>
</dbReference>
<reference evidence="3" key="2">
    <citation type="submission" date="2015-06" db="UniProtKB">
        <authorList>
            <consortium name="EnsemblProtists"/>
        </authorList>
    </citation>
    <scope>IDENTIFICATION</scope>
    <source>
        <strain evidence="3">Pr102</strain>
    </source>
</reference>
<accession>H3GQF5</accession>
<dbReference type="AlphaFoldDB" id="H3GQF5"/>
<dbReference type="VEuPathDB" id="FungiDB:KRP22_4354"/>
<feature type="region of interest" description="Disordered" evidence="1">
    <location>
        <begin position="41"/>
        <end position="202"/>
    </location>
</feature>
<evidence type="ECO:0000259" key="2">
    <source>
        <dbReference type="Pfam" id="PF25787"/>
    </source>
</evidence>
<feature type="compositionally biased region" description="Acidic residues" evidence="1">
    <location>
        <begin position="111"/>
        <end position="121"/>
    </location>
</feature>
<feature type="compositionally biased region" description="Polar residues" evidence="1">
    <location>
        <begin position="137"/>
        <end position="146"/>
    </location>
</feature>
<keyword evidence="4" id="KW-1185">Reference proteome</keyword>
<dbReference type="InterPro" id="IPR036388">
    <property type="entry name" value="WH-like_DNA-bd_sf"/>
</dbReference>
<organism evidence="3 4">
    <name type="scientific">Phytophthora ramorum</name>
    <name type="common">Sudden oak death agent</name>
    <dbReference type="NCBI Taxonomy" id="164328"/>
    <lineage>
        <taxon>Eukaryota</taxon>
        <taxon>Sar</taxon>
        <taxon>Stramenopiles</taxon>
        <taxon>Oomycota</taxon>
        <taxon>Peronosporomycetes</taxon>
        <taxon>Peronosporales</taxon>
        <taxon>Peronosporaceae</taxon>
        <taxon>Phytophthora</taxon>
    </lineage>
</organism>
<dbReference type="VEuPathDB" id="FungiDB:KRP23_14512"/>
<feature type="compositionally biased region" description="Low complexity" evidence="1">
    <location>
        <begin position="18"/>
        <end position="28"/>
    </location>
</feature>
<dbReference type="InterPro" id="IPR057667">
    <property type="entry name" value="HTH_SB"/>
</dbReference>
<sequence length="606" mass="64431">MASRTPSAPDTSLGSCDSSPASAASPSSLVAEVEVLTSSDHTCLDTAEESTGHAANKKKLIEKNEKGDGSKKLKSSKKSDEEKEAESQRDLDMLADTVRSIATDVAASSAGDEEAHDEEQNSGEAASPSEAKKPSADTDNSEQATETVGVPVSVSEEVAQGDVTVLPSSGAEGCSEASSNPPARSAPEPEEPKRAPKRHKRCEYPDETRALCVRRHQTDGASYATISKEMGIPHDTVRAIVRKAKRTGTVSSAPRSGRPRKTSGIVDKVILEAVKTNRQCSARSIQEELLRVFGIKISPETVRRRVQDHTKQRIQSISNGASSEGAAIPTTDKSSSVSASDRILDVSEARRPSESTGPSTSLPAVSFQELLHGEGLRSSRPSRSLAPATVPVPGATEPAMISGSSLSTASAVDDGVVPECPPQVQAPHPESEPSKRPKRGEYSIETREQCVALHAQGEGYRKIGKALSMPHTTVRAIVEKAQRTGSVLPAKRTGRPRKTDEIVDKIILQAVKANEKSSARTIKEQLLAAYGVRVSCETIRRRVKDHSRQCMLTTSSPALPDALANNTLLDEQETARGQELLAVAVADRSSAPAASLMTFDENGVHI</sequence>
<dbReference type="EnsemblProtists" id="Phyra79021">
    <property type="protein sequence ID" value="Phyra79021"/>
    <property type="gene ID" value="Phyra79021"/>
</dbReference>
<feature type="domain" description="Sleeping Beauty transposase HTH" evidence="2">
    <location>
        <begin position="440"/>
        <end position="487"/>
    </location>
</feature>
<dbReference type="Pfam" id="PF25787">
    <property type="entry name" value="HTH_SB"/>
    <property type="match status" value="1"/>
</dbReference>
<feature type="compositionally biased region" description="Basic and acidic residues" evidence="1">
    <location>
        <begin position="59"/>
        <end position="92"/>
    </location>
</feature>
<dbReference type="Pfam" id="PF13565">
    <property type="entry name" value="HTH_32"/>
    <property type="match status" value="1"/>
</dbReference>
<dbReference type="InParanoid" id="H3GQF5"/>
<feature type="compositionally biased region" description="Polar residues" evidence="1">
    <location>
        <begin position="313"/>
        <end position="322"/>
    </location>
</feature>
<reference evidence="4" key="1">
    <citation type="journal article" date="2006" name="Science">
        <title>Phytophthora genome sequences uncover evolutionary origins and mechanisms of pathogenesis.</title>
        <authorList>
            <person name="Tyler B.M."/>
            <person name="Tripathy S."/>
            <person name="Zhang X."/>
            <person name="Dehal P."/>
            <person name="Jiang R.H."/>
            <person name="Aerts A."/>
            <person name="Arredondo F.D."/>
            <person name="Baxter L."/>
            <person name="Bensasson D."/>
            <person name="Beynon J.L."/>
            <person name="Chapman J."/>
            <person name="Damasceno C.M."/>
            <person name="Dorrance A.E."/>
            <person name="Dou D."/>
            <person name="Dickerman A.W."/>
            <person name="Dubchak I.L."/>
            <person name="Garbelotto M."/>
            <person name="Gijzen M."/>
            <person name="Gordon S.G."/>
            <person name="Govers F."/>
            <person name="Grunwald N.J."/>
            <person name="Huang W."/>
            <person name="Ivors K.L."/>
            <person name="Jones R.W."/>
            <person name="Kamoun S."/>
            <person name="Krampis K."/>
            <person name="Lamour K.H."/>
            <person name="Lee M.K."/>
            <person name="McDonald W.H."/>
            <person name="Medina M."/>
            <person name="Meijer H.J."/>
            <person name="Nordberg E.K."/>
            <person name="Maclean D.J."/>
            <person name="Ospina-Giraldo M.D."/>
            <person name="Morris P.F."/>
            <person name="Phuntumart V."/>
            <person name="Putnam N.H."/>
            <person name="Rash S."/>
            <person name="Rose J.K."/>
            <person name="Sakihama Y."/>
            <person name="Salamov A.A."/>
            <person name="Savidor A."/>
            <person name="Scheuring C.F."/>
            <person name="Smith B.M."/>
            <person name="Sobral B.W."/>
            <person name="Terry A."/>
            <person name="Torto-Alalibo T.A."/>
            <person name="Win J."/>
            <person name="Xu Z."/>
            <person name="Zhang H."/>
            <person name="Grigoriev I.V."/>
            <person name="Rokhsar D.S."/>
            <person name="Boore J.L."/>
        </authorList>
    </citation>
    <scope>NUCLEOTIDE SEQUENCE [LARGE SCALE GENOMIC DNA]</scope>
    <source>
        <strain evidence="4">Pr102</strain>
    </source>
</reference>
<feature type="compositionally biased region" description="Basic and acidic residues" evidence="1">
    <location>
        <begin position="429"/>
        <end position="441"/>
    </location>
</feature>
<dbReference type="Gene3D" id="1.10.10.10">
    <property type="entry name" value="Winged helix-like DNA-binding domain superfamily/Winged helix DNA-binding domain"/>
    <property type="match status" value="2"/>
</dbReference>
<feature type="region of interest" description="Disordered" evidence="1">
    <location>
        <begin position="1"/>
        <end position="28"/>
    </location>
</feature>
<dbReference type="eggNOG" id="ENOG502S7SK">
    <property type="taxonomic scope" value="Eukaryota"/>
</dbReference>